<evidence type="ECO:0000313" key="1">
    <source>
        <dbReference type="EMBL" id="GMH17049.1"/>
    </source>
</evidence>
<protein>
    <submittedName>
        <fullName evidence="1">Uncharacterized protein</fullName>
    </submittedName>
</protein>
<name>A0AAD3SU83_NEPGR</name>
<evidence type="ECO:0000313" key="2">
    <source>
        <dbReference type="Proteomes" id="UP001279734"/>
    </source>
</evidence>
<accession>A0AAD3SU83</accession>
<sequence>MLVLHKSIEKTDGDGLIFKIAQNSCTCRGLRDEVMDVIRSVELFLNSKPQQNGMELDLSRVIEVLPTALLLIQAGHNEISSPSPIEMIEVTLQGG</sequence>
<proteinExistence type="predicted"/>
<dbReference type="EMBL" id="BSYO01000017">
    <property type="protein sequence ID" value="GMH17049.1"/>
    <property type="molecule type" value="Genomic_DNA"/>
</dbReference>
<keyword evidence="2" id="KW-1185">Reference proteome</keyword>
<reference evidence="1" key="1">
    <citation type="submission" date="2023-05" db="EMBL/GenBank/DDBJ databases">
        <title>Nepenthes gracilis genome sequencing.</title>
        <authorList>
            <person name="Fukushima K."/>
        </authorList>
    </citation>
    <scope>NUCLEOTIDE SEQUENCE</scope>
    <source>
        <strain evidence="1">SING2019-196</strain>
    </source>
</reference>
<gene>
    <name evidence="1" type="ORF">Nepgr_018890</name>
</gene>
<comment type="caution">
    <text evidence="1">The sequence shown here is derived from an EMBL/GenBank/DDBJ whole genome shotgun (WGS) entry which is preliminary data.</text>
</comment>
<dbReference type="Proteomes" id="UP001279734">
    <property type="component" value="Unassembled WGS sequence"/>
</dbReference>
<dbReference type="AlphaFoldDB" id="A0AAD3SU83"/>
<organism evidence="1 2">
    <name type="scientific">Nepenthes gracilis</name>
    <name type="common">Slender pitcher plant</name>
    <dbReference type="NCBI Taxonomy" id="150966"/>
    <lineage>
        <taxon>Eukaryota</taxon>
        <taxon>Viridiplantae</taxon>
        <taxon>Streptophyta</taxon>
        <taxon>Embryophyta</taxon>
        <taxon>Tracheophyta</taxon>
        <taxon>Spermatophyta</taxon>
        <taxon>Magnoliopsida</taxon>
        <taxon>eudicotyledons</taxon>
        <taxon>Gunneridae</taxon>
        <taxon>Pentapetalae</taxon>
        <taxon>Caryophyllales</taxon>
        <taxon>Nepenthaceae</taxon>
        <taxon>Nepenthes</taxon>
    </lineage>
</organism>